<dbReference type="InterPro" id="IPR010730">
    <property type="entry name" value="HET"/>
</dbReference>
<name>A0A6A5TSD8_9PLEO</name>
<feature type="domain" description="Heterokaryon incompatibility" evidence="1">
    <location>
        <begin position="290"/>
        <end position="442"/>
    </location>
</feature>
<dbReference type="PANTHER" id="PTHR33112">
    <property type="entry name" value="DOMAIN PROTEIN, PUTATIVE-RELATED"/>
    <property type="match status" value="1"/>
</dbReference>
<dbReference type="EMBL" id="ML976995">
    <property type="protein sequence ID" value="KAF1955194.1"/>
    <property type="molecule type" value="Genomic_DNA"/>
</dbReference>
<evidence type="ECO:0000313" key="3">
    <source>
        <dbReference type="Proteomes" id="UP000800035"/>
    </source>
</evidence>
<organism evidence="2 3">
    <name type="scientific">Byssothecium circinans</name>
    <dbReference type="NCBI Taxonomy" id="147558"/>
    <lineage>
        <taxon>Eukaryota</taxon>
        <taxon>Fungi</taxon>
        <taxon>Dikarya</taxon>
        <taxon>Ascomycota</taxon>
        <taxon>Pezizomycotina</taxon>
        <taxon>Dothideomycetes</taxon>
        <taxon>Pleosporomycetidae</taxon>
        <taxon>Pleosporales</taxon>
        <taxon>Massarineae</taxon>
        <taxon>Massarinaceae</taxon>
        <taxon>Byssothecium</taxon>
    </lineage>
</organism>
<accession>A0A6A5TSD8</accession>
<dbReference type="Proteomes" id="UP000800035">
    <property type="component" value="Unassembled WGS sequence"/>
</dbReference>
<dbReference type="OrthoDB" id="3486565at2759"/>
<evidence type="ECO:0000313" key="2">
    <source>
        <dbReference type="EMBL" id="KAF1955194.1"/>
    </source>
</evidence>
<dbReference type="PANTHER" id="PTHR33112:SF10">
    <property type="entry name" value="TOL"/>
    <property type="match status" value="1"/>
</dbReference>
<dbReference type="Pfam" id="PF06985">
    <property type="entry name" value="HET"/>
    <property type="match status" value="1"/>
</dbReference>
<protein>
    <submittedName>
        <fullName evidence="2">HET-domain-containing protein</fullName>
    </submittedName>
</protein>
<evidence type="ECO:0000259" key="1">
    <source>
        <dbReference type="Pfam" id="PF06985"/>
    </source>
</evidence>
<sequence length="741" mass="84639">MDPGTRSEVLHTFDAVFAVCHITLGGYEEAWSGDGGNVPLVLSLFIIHCIFESATMSSPTTANDGDTIAGAQLTRDEDSSNSGPSELCDAEKFCKGCVKLVVSTTEARVPIHDSLSDLVECGKTRCPLCRYFCTLLGEEVVEDGLSRKETFPVKIHILKVEGDNGCGQKLKARLIISKDDWEAWHVYWEAWHVYWEAWHEFRKFLMWKNDARGLNRGIWCHPGPVLDFKARQSTLVEWLGECRKTHPKCRNTLEADSPMAARILELRTELGETRIRLLPTKDLDLHRIPYFVLSHCWGGVEIEAKLTRDKLDRYLEDIPISTLPKTFKEMVEITQALRCRYLWIDSLCIIQHDADDWNQESAKMASIFRGATLTISASGAQNSTQGCGIHNPLKAAVQFTTARDHKTFFSVRNDFNQSNSEFDFPHDMIASPVHTRAWIFQEKVLSRRILHATQSQFAWQCATHIESETGWSYHMNPPWHTLGSHVKEYLLKLDGQTQNIRTRWWHWVREYMNRNLTNTDDHYGAFAGITDFYRNLTGDVSVFGLWKRDLHLHLGWRASIHNRKWSPLEKPRVPSWTWLTYPHGSVEIYTSVSFGSIEGYEGTAPLDLLYEAEVLNIETKWEDETNPLVSAPAYGCLTLRGLLDQGKPLPKNRYHVISCLDPDSDVDLDGGYDRFALFAHEIENGTVFCPRVLIVTSLVLKATDVEGEYRRIGEFEQSITMFLGTKAEESFPGEWRTIRLV</sequence>
<reference evidence="2" key="1">
    <citation type="journal article" date="2020" name="Stud. Mycol.">
        <title>101 Dothideomycetes genomes: a test case for predicting lifestyles and emergence of pathogens.</title>
        <authorList>
            <person name="Haridas S."/>
            <person name="Albert R."/>
            <person name="Binder M."/>
            <person name="Bloem J."/>
            <person name="Labutti K."/>
            <person name="Salamov A."/>
            <person name="Andreopoulos B."/>
            <person name="Baker S."/>
            <person name="Barry K."/>
            <person name="Bills G."/>
            <person name="Bluhm B."/>
            <person name="Cannon C."/>
            <person name="Castanera R."/>
            <person name="Culley D."/>
            <person name="Daum C."/>
            <person name="Ezra D."/>
            <person name="Gonzalez J."/>
            <person name="Henrissat B."/>
            <person name="Kuo A."/>
            <person name="Liang C."/>
            <person name="Lipzen A."/>
            <person name="Lutzoni F."/>
            <person name="Magnuson J."/>
            <person name="Mondo S."/>
            <person name="Nolan M."/>
            <person name="Ohm R."/>
            <person name="Pangilinan J."/>
            <person name="Park H.-J."/>
            <person name="Ramirez L."/>
            <person name="Alfaro M."/>
            <person name="Sun H."/>
            <person name="Tritt A."/>
            <person name="Yoshinaga Y."/>
            <person name="Zwiers L.-H."/>
            <person name="Turgeon B."/>
            <person name="Goodwin S."/>
            <person name="Spatafora J."/>
            <person name="Crous P."/>
            <person name="Grigoriev I."/>
        </authorList>
    </citation>
    <scope>NUCLEOTIDE SEQUENCE</scope>
    <source>
        <strain evidence="2">CBS 675.92</strain>
    </source>
</reference>
<dbReference type="AlphaFoldDB" id="A0A6A5TSD8"/>
<proteinExistence type="predicted"/>
<keyword evidence="3" id="KW-1185">Reference proteome</keyword>
<gene>
    <name evidence="2" type="ORF">CC80DRAFT_536201</name>
</gene>